<organism evidence="2 3">
    <name type="scientific">Flavobacterium chilense</name>
    <dbReference type="NCBI Taxonomy" id="946677"/>
    <lineage>
        <taxon>Bacteria</taxon>
        <taxon>Pseudomonadati</taxon>
        <taxon>Bacteroidota</taxon>
        <taxon>Flavobacteriia</taxon>
        <taxon>Flavobacteriales</taxon>
        <taxon>Flavobacteriaceae</taxon>
        <taxon>Flavobacterium</taxon>
    </lineage>
</organism>
<dbReference type="RefSeq" id="WP_068842197.1">
    <property type="nucleotide sequence ID" value="NZ_FRBT01000002.1"/>
</dbReference>
<dbReference type="EMBL" id="FRBT01000002">
    <property type="protein sequence ID" value="SHL84087.1"/>
    <property type="molecule type" value="Genomic_DNA"/>
</dbReference>
<keyword evidence="1" id="KW-0732">Signal</keyword>
<evidence type="ECO:0000313" key="3">
    <source>
        <dbReference type="Proteomes" id="UP000184028"/>
    </source>
</evidence>
<name>A0A1M7DXB7_9FLAO</name>
<accession>A0A1M7DXB7</accession>
<evidence type="ECO:0000256" key="1">
    <source>
        <dbReference type="SAM" id="SignalP"/>
    </source>
</evidence>
<gene>
    <name evidence="2" type="ORF">SAMN05444484_102766</name>
</gene>
<dbReference type="OrthoDB" id="1151192at2"/>
<protein>
    <recommendedName>
        <fullName evidence="4">DUF5640 domain-containing protein</fullName>
    </recommendedName>
</protein>
<proteinExistence type="predicted"/>
<feature type="signal peptide" evidence="1">
    <location>
        <begin position="1"/>
        <end position="23"/>
    </location>
</feature>
<evidence type="ECO:0000313" key="2">
    <source>
        <dbReference type="EMBL" id="SHL84087.1"/>
    </source>
</evidence>
<evidence type="ECO:0008006" key="4">
    <source>
        <dbReference type="Google" id="ProtNLM"/>
    </source>
</evidence>
<keyword evidence="3" id="KW-1185">Reference proteome</keyword>
<dbReference type="AlphaFoldDB" id="A0A1M7DXB7"/>
<sequence length="122" mass="14000">MKKVQIIILVLSLFFVSCSTDSANDGFFENPDWIQGTWEKKDTGEILTFTKGDIIYNNSYSFTEQTMRLGFTSIQIVEKTSGTYVVEYYHQKGILPVRYSFKKKSGREIELKGALSGNYIKQ</sequence>
<dbReference type="PROSITE" id="PS51257">
    <property type="entry name" value="PROKAR_LIPOPROTEIN"/>
    <property type="match status" value="1"/>
</dbReference>
<reference evidence="3" key="1">
    <citation type="submission" date="2016-11" db="EMBL/GenBank/DDBJ databases">
        <authorList>
            <person name="Varghese N."/>
            <person name="Submissions S."/>
        </authorList>
    </citation>
    <scope>NUCLEOTIDE SEQUENCE [LARGE SCALE GENOMIC DNA]</scope>
    <source>
        <strain evidence="3">DSM 24724</strain>
    </source>
</reference>
<feature type="chain" id="PRO_5009925182" description="DUF5640 domain-containing protein" evidence="1">
    <location>
        <begin position="24"/>
        <end position="122"/>
    </location>
</feature>
<dbReference type="Proteomes" id="UP000184028">
    <property type="component" value="Unassembled WGS sequence"/>
</dbReference>